<dbReference type="GO" id="GO:1990904">
    <property type="term" value="C:ribonucleoprotein complex"/>
    <property type="evidence" value="ECO:0007669"/>
    <property type="project" value="UniProtKB-KW"/>
</dbReference>
<evidence type="ECO:0000313" key="6">
    <source>
        <dbReference type="EMBL" id="CBH09471.1"/>
    </source>
</evidence>
<name>C9ZJB2_TRYB9</name>
<evidence type="ECO:0000256" key="3">
    <source>
        <dbReference type="PROSITE-ProRule" id="PRU00176"/>
    </source>
</evidence>
<sequence>MEQSPEQQQQQQQQRSQSPRPEGAAVLRLYGLPYSIKEEKIREFFGSFSLADEEPIVFFVEGLHRGTGFVRLRNAEDAALAINRLHRQNIDETRYVEISTSSEEERQRIMEQQEQSNKVCVLRLRGLPFAATEDDVRTFIESMEGVLSIDICRDMDGRNTGDAFIELASEEDVKRVKLLHSKAMGNRYIEVLPSTVYDRDAIMRASSQRSRRGRRSGRGYEISVTDGDVSHHQGHESMMVQRIIDPFVPTTYEGYMQPLGFGGQRPFHHQYHNNHHHAQHHSAQMQNYYHNHQHHRQAQQFHHYSPHNNSFMNPRGGGDGRDVRYSMNNQPYRRFSDERGIVGGGGIVAEGPSAPYPPGAGGAPPPPFLPVFRGQSSLVVARQPSPFVVRIRGVPYSASEEAIAEFFAGVKIPPQGVHMVYDERNRLTGEAFVEVEDRNDVLLALDRNGAMMGTRYIEVFESSPAAMQRLGTAQMGMMSYPMVPQMFC</sequence>
<dbReference type="AlphaFoldDB" id="C9ZJB2"/>
<evidence type="ECO:0000313" key="7">
    <source>
        <dbReference type="Proteomes" id="UP000002316"/>
    </source>
</evidence>
<dbReference type="GeneID" id="23858609"/>
<feature type="region of interest" description="Disordered" evidence="4">
    <location>
        <begin position="205"/>
        <end position="233"/>
    </location>
</feature>
<evidence type="ECO:0000259" key="5">
    <source>
        <dbReference type="PROSITE" id="PS50102"/>
    </source>
</evidence>
<dbReference type="PANTHER" id="PTHR13976">
    <property type="entry name" value="HETEROGENEOUS NUCLEAR RIBONUCLEOPROTEIN-RELATED"/>
    <property type="match status" value="1"/>
</dbReference>
<reference evidence="7" key="1">
    <citation type="journal article" date="2010" name="PLoS Negl. Trop. Dis.">
        <title>The genome sequence of Trypanosoma brucei gambiense, causative agent of chronic human african trypanosomiasis.</title>
        <authorList>
            <person name="Jackson A.P."/>
            <person name="Sanders M."/>
            <person name="Berry A."/>
            <person name="McQuillan J."/>
            <person name="Aslett M.A."/>
            <person name="Quail M.A."/>
            <person name="Chukualim B."/>
            <person name="Capewell P."/>
            <person name="MacLeod A."/>
            <person name="Melville S.E."/>
            <person name="Gibson W."/>
            <person name="Barry J.D."/>
            <person name="Berriman M."/>
            <person name="Hertz-Fowler C."/>
        </authorList>
    </citation>
    <scope>NUCLEOTIDE SEQUENCE [LARGE SCALE GENOMIC DNA]</scope>
    <source>
        <strain evidence="7">MHOM/CI/86/DAL972</strain>
    </source>
</reference>
<dbReference type="GO" id="GO:0003723">
    <property type="term" value="F:RNA binding"/>
    <property type="evidence" value="ECO:0007669"/>
    <property type="project" value="UniProtKB-UniRule"/>
</dbReference>
<dbReference type="VEuPathDB" id="TriTrypDB:Tbg.972.2.2100"/>
<dbReference type="KEGG" id="tbg:TbgDal_II2100"/>
<dbReference type="OrthoDB" id="431068at2759"/>
<dbReference type="InterPro" id="IPR035979">
    <property type="entry name" value="RBD_domain_sf"/>
</dbReference>
<dbReference type="CDD" id="cd12254">
    <property type="entry name" value="RRM_hnRNPH_ESRPs_RBM12_like"/>
    <property type="match status" value="2"/>
</dbReference>
<organism evidence="6 7">
    <name type="scientific">Trypanosoma brucei gambiense (strain MHOM/CI/86/DAL972)</name>
    <dbReference type="NCBI Taxonomy" id="679716"/>
    <lineage>
        <taxon>Eukaryota</taxon>
        <taxon>Discoba</taxon>
        <taxon>Euglenozoa</taxon>
        <taxon>Kinetoplastea</taxon>
        <taxon>Metakinetoplastina</taxon>
        <taxon>Trypanosomatida</taxon>
        <taxon>Trypanosomatidae</taxon>
        <taxon>Trypanosoma</taxon>
    </lineage>
</organism>
<evidence type="ECO:0000256" key="1">
    <source>
        <dbReference type="ARBA" id="ARBA00022737"/>
    </source>
</evidence>
<dbReference type="RefSeq" id="XP_011771776.1">
    <property type="nucleotide sequence ID" value="XM_011773474.1"/>
</dbReference>
<dbReference type="SUPFAM" id="SSF54928">
    <property type="entry name" value="RNA-binding domain, RBD"/>
    <property type="match status" value="3"/>
</dbReference>
<feature type="region of interest" description="Disordered" evidence="4">
    <location>
        <begin position="1"/>
        <end position="22"/>
    </location>
</feature>
<protein>
    <submittedName>
        <fullName evidence="6">Heterogeneous nuclear ribonucleoprotein H/F,putative</fullName>
    </submittedName>
</protein>
<dbReference type="InterPro" id="IPR012677">
    <property type="entry name" value="Nucleotide-bd_a/b_plait_sf"/>
</dbReference>
<dbReference type="SMART" id="SM00360">
    <property type="entry name" value="RRM"/>
    <property type="match status" value="3"/>
</dbReference>
<keyword evidence="1" id="KW-0677">Repeat</keyword>
<feature type="domain" description="RRM" evidence="5">
    <location>
        <begin position="387"/>
        <end position="464"/>
    </location>
</feature>
<evidence type="ECO:0000256" key="4">
    <source>
        <dbReference type="SAM" id="MobiDB-lite"/>
    </source>
</evidence>
<dbReference type="Gene3D" id="3.30.70.330">
    <property type="match status" value="3"/>
</dbReference>
<feature type="domain" description="RRM" evidence="5">
    <location>
        <begin position="25"/>
        <end position="103"/>
    </location>
</feature>
<evidence type="ECO:0000256" key="2">
    <source>
        <dbReference type="ARBA" id="ARBA00022884"/>
    </source>
</evidence>
<keyword evidence="2 3" id="KW-0694">RNA-binding</keyword>
<dbReference type="Proteomes" id="UP000002316">
    <property type="component" value="Chromosome 2"/>
</dbReference>
<proteinExistence type="predicted"/>
<feature type="domain" description="RRM" evidence="5">
    <location>
        <begin position="120"/>
        <end position="196"/>
    </location>
</feature>
<keyword evidence="6" id="KW-0687">Ribonucleoprotein</keyword>
<dbReference type="Pfam" id="PF00076">
    <property type="entry name" value="RRM_1"/>
    <property type="match status" value="3"/>
</dbReference>
<gene>
    <name evidence="6" type="ORF">TbgDal_II2100</name>
</gene>
<accession>C9ZJB2</accession>
<dbReference type="EMBL" id="FN554965">
    <property type="protein sequence ID" value="CBH09471.1"/>
    <property type="molecule type" value="Genomic_DNA"/>
</dbReference>
<dbReference type="InterPro" id="IPR000504">
    <property type="entry name" value="RRM_dom"/>
</dbReference>
<dbReference type="PROSITE" id="PS50102">
    <property type="entry name" value="RRM"/>
    <property type="match status" value="3"/>
</dbReference>
<dbReference type="InterPro" id="IPR050666">
    <property type="entry name" value="ESRP"/>
</dbReference>